<feature type="domain" description="Potassium channel" evidence="10">
    <location>
        <begin position="62"/>
        <end position="117"/>
    </location>
</feature>
<dbReference type="AlphaFoldDB" id="A0A397EA01"/>
<dbReference type="EMBL" id="QUTB01001961">
    <property type="protein sequence ID" value="RHY74353.1"/>
    <property type="molecule type" value="Genomic_DNA"/>
</dbReference>
<comment type="caution">
    <text evidence="12">The sequence shown here is derived from an EMBL/GenBank/DDBJ whole genome shotgun (WGS) entry which is preliminary data.</text>
</comment>
<evidence type="ECO:0000256" key="8">
    <source>
        <dbReference type="SAM" id="Phobius"/>
    </source>
</evidence>
<keyword evidence="2" id="KW-0813">Transport</keyword>
<dbReference type="PANTHER" id="PTHR11537">
    <property type="entry name" value="VOLTAGE-GATED POTASSIUM CHANNEL"/>
    <property type="match status" value="1"/>
</dbReference>
<feature type="transmembrane region" description="Helical" evidence="8">
    <location>
        <begin position="93"/>
        <end position="117"/>
    </location>
</feature>
<dbReference type="EMBL" id="QUTC01000708">
    <property type="protein sequence ID" value="RHY78011.1"/>
    <property type="molecule type" value="Genomic_DNA"/>
</dbReference>
<evidence type="ECO:0000256" key="7">
    <source>
        <dbReference type="ARBA" id="ARBA00023303"/>
    </source>
</evidence>
<keyword evidence="4 8" id="KW-1133">Transmembrane helix</keyword>
<dbReference type="InterPro" id="IPR028325">
    <property type="entry name" value="VG_K_chnl"/>
</dbReference>
<feature type="signal peptide" evidence="9">
    <location>
        <begin position="1"/>
        <end position="22"/>
    </location>
</feature>
<organism evidence="12 13">
    <name type="scientific">Aphanomyces astaci</name>
    <name type="common">Crayfish plague agent</name>
    <dbReference type="NCBI Taxonomy" id="112090"/>
    <lineage>
        <taxon>Eukaryota</taxon>
        <taxon>Sar</taxon>
        <taxon>Stramenopiles</taxon>
        <taxon>Oomycota</taxon>
        <taxon>Saprolegniomycetes</taxon>
        <taxon>Saprolegniales</taxon>
        <taxon>Verrucalvaceae</taxon>
        <taxon>Aphanomyces</taxon>
    </lineage>
</organism>
<keyword evidence="6 8" id="KW-0472">Membrane</keyword>
<dbReference type="Pfam" id="PF07885">
    <property type="entry name" value="Ion_trans_2"/>
    <property type="match status" value="1"/>
</dbReference>
<dbReference type="VEuPathDB" id="FungiDB:H257_00320"/>
<comment type="subcellular location">
    <subcellularLocation>
        <location evidence="1">Membrane</location>
        <topology evidence="1">Multi-pass membrane protein</topology>
    </subcellularLocation>
</comment>
<dbReference type="PANTHER" id="PTHR11537:SF254">
    <property type="entry name" value="POTASSIUM VOLTAGE-GATED CHANNEL PROTEIN SHAB"/>
    <property type="match status" value="1"/>
</dbReference>
<evidence type="ECO:0000313" key="14">
    <source>
        <dbReference type="Proteomes" id="UP000283543"/>
    </source>
</evidence>
<dbReference type="Gene3D" id="1.10.287.70">
    <property type="match status" value="1"/>
</dbReference>
<evidence type="ECO:0000256" key="4">
    <source>
        <dbReference type="ARBA" id="ARBA00022989"/>
    </source>
</evidence>
<feature type="transmembrane region" description="Helical" evidence="8">
    <location>
        <begin position="65"/>
        <end position="87"/>
    </location>
</feature>
<evidence type="ECO:0000256" key="3">
    <source>
        <dbReference type="ARBA" id="ARBA00022692"/>
    </source>
</evidence>
<reference evidence="13 14" key="1">
    <citation type="submission" date="2018-08" db="EMBL/GenBank/DDBJ databases">
        <title>Aphanomyces genome sequencing and annotation.</title>
        <authorList>
            <person name="Minardi D."/>
            <person name="Oidtmann B."/>
            <person name="Van Der Giezen M."/>
            <person name="Studholme D.J."/>
        </authorList>
    </citation>
    <scope>NUCLEOTIDE SEQUENCE [LARGE SCALE GENOMIC DNA]</scope>
    <source>
        <strain evidence="12 13">SA</strain>
        <strain evidence="11 14">Si</strain>
    </source>
</reference>
<dbReference type="Proteomes" id="UP000265716">
    <property type="component" value="Unassembled WGS sequence"/>
</dbReference>
<protein>
    <recommendedName>
        <fullName evidence="10">Potassium channel domain-containing protein</fullName>
    </recommendedName>
</protein>
<gene>
    <name evidence="11" type="ORF">DYB34_013683</name>
    <name evidence="12" type="ORF">DYB38_003431</name>
</gene>
<dbReference type="Proteomes" id="UP000283543">
    <property type="component" value="Unassembled WGS sequence"/>
</dbReference>
<keyword evidence="7" id="KW-0407">Ion channel</keyword>
<evidence type="ECO:0000256" key="2">
    <source>
        <dbReference type="ARBA" id="ARBA00022448"/>
    </source>
</evidence>
<keyword evidence="9" id="KW-0732">Signal</keyword>
<feature type="chain" id="PRO_5035557335" description="Potassium channel domain-containing protein" evidence="9">
    <location>
        <begin position="23"/>
        <end position="230"/>
    </location>
</feature>
<dbReference type="PRINTS" id="PR00169">
    <property type="entry name" value="KCHANNEL"/>
</dbReference>
<proteinExistence type="predicted"/>
<dbReference type="InterPro" id="IPR013099">
    <property type="entry name" value="K_chnl_dom"/>
</dbReference>
<evidence type="ECO:0000256" key="1">
    <source>
        <dbReference type="ARBA" id="ARBA00004141"/>
    </source>
</evidence>
<evidence type="ECO:0000256" key="9">
    <source>
        <dbReference type="SAM" id="SignalP"/>
    </source>
</evidence>
<accession>A0A397EA01</accession>
<evidence type="ECO:0000256" key="6">
    <source>
        <dbReference type="ARBA" id="ARBA00023136"/>
    </source>
</evidence>
<name>A0A397EA01_APHAT</name>
<evidence type="ECO:0000313" key="12">
    <source>
        <dbReference type="EMBL" id="RHY78011.1"/>
    </source>
</evidence>
<keyword evidence="3 8" id="KW-0812">Transmembrane</keyword>
<dbReference type="GO" id="GO:0005249">
    <property type="term" value="F:voltage-gated potassium channel activity"/>
    <property type="evidence" value="ECO:0007669"/>
    <property type="project" value="InterPro"/>
</dbReference>
<dbReference type="GO" id="GO:0008076">
    <property type="term" value="C:voltage-gated potassium channel complex"/>
    <property type="evidence" value="ECO:0007669"/>
    <property type="project" value="InterPro"/>
</dbReference>
<evidence type="ECO:0000313" key="11">
    <source>
        <dbReference type="EMBL" id="RHY74353.1"/>
    </source>
</evidence>
<sequence length="230" mass="25765">MLTLVTTIFAFVIYQLEMGTECFVGEPCVVGGKVLTKMPEATKHMKFHKRILIDSKGNLTQFEDVFSGIWFIIVTITSVGYGDIVPINMSGKFIAVLAMIFGACYTAMPLTLVGSQFNRSFNDYKRREALTKTKQDVSTRLALAADDDRAWKAFKDKHLISEERLDSDGRSKKLEVVATIKTSIEIFKKDSHGGNIYKVSILQSSSIVSRIYHEGLRLAKQQTLALHKTS</sequence>
<evidence type="ECO:0000259" key="10">
    <source>
        <dbReference type="Pfam" id="PF07885"/>
    </source>
</evidence>
<dbReference type="GO" id="GO:0001508">
    <property type="term" value="P:action potential"/>
    <property type="evidence" value="ECO:0007669"/>
    <property type="project" value="TreeGrafter"/>
</dbReference>
<dbReference type="SUPFAM" id="SSF81324">
    <property type="entry name" value="Voltage-gated potassium channels"/>
    <property type="match status" value="1"/>
</dbReference>
<keyword evidence="5" id="KW-0406">Ion transport</keyword>
<evidence type="ECO:0000313" key="13">
    <source>
        <dbReference type="Proteomes" id="UP000265716"/>
    </source>
</evidence>
<evidence type="ECO:0000256" key="5">
    <source>
        <dbReference type="ARBA" id="ARBA00023065"/>
    </source>
</evidence>